<dbReference type="GO" id="GO:0043164">
    <property type="term" value="P:Gram-negative-bacterium-type cell wall biogenesis"/>
    <property type="evidence" value="ECO:0007669"/>
    <property type="project" value="TreeGrafter"/>
</dbReference>
<proteinExistence type="predicted"/>
<dbReference type="OrthoDB" id="9809813at2"/>
<dbReference type="EMBL" id="LPZR01000098">
    <property type="protein sequence ID" value="KYO54032.1"/>
    <property type="molecule type" value="Genomic_DNA"/>
</dbReference>
<dbReference type="AlphaFoldDB" id="A0A161R561"/>
<dbReference type="Proteomes" id="UP000075787">
    <property type="component" value="Unassembled WGS sequence"/>
</dbReference>
<name>A0A161R561_9PROT</name>
<keyword evidence="1" id="KW-0472">Membrane</keyword>
<feature type="transmembrane region" description="Helical" evidence="1">
    <location>
        <begin position="40"/>
        <end position="57"/>
    </location>
</feature>
<dbReference type="InterPro" id="IPR003848">
    <property type="entry name" value="DUF218"/>
</dbReference>
<evidence type="ECO:0000259" key="2">
    <source>
        <dbReference type="Pfam" id="PF02698"/>
    </source>
</evidence>
<dbReference type="RefSeq" id="WP_062763302.1">
    <property type="nucleotide sequence ID" value="NZ_CP121045.1"/>
</dbReference>
<feature type="domain" description="DUF218" evidence="2">
    <location>
        <begin position="84"/>
        <end position="249"/>
    </location>
</feature>
<evidence type="ECO:0000256" key="1">
    <source>
        <dbReference type="SAM" id="Phobius"/>
    </source>
</evidence>
<organism evidence="3 4">
    <name type="scientific">Tistrella mobilis</name>
    <dbReference type="NCBI Taxonomy" id="171437"/>
    <lineage>
        <taxon>Bacteria</taxon>
        <taxon>Pseudomonadati</taxon>
        <taxon>Pseudomonadota</taxon>
        <taxon>Alphaproteobacteria</taxon>
        <taxon>Geminicoccales</taxon>
        <taxon>Geminicoccaceae</taxon>
        <taxon>Tistrella</taxon>
    </lineage>
</organism>
<dbReference type="PANTHER" id="PTHR30336:SF4">
    <property type="entry name" value="ENVELOPE BIOGENESIS FACTOR ELYC"/>
    <property type="match status" value="1"/>
</dbReference>
<protein>
    <recommendedName>
        <fullName evidence="2">DUF218 domain-containing protein</fullName>
    </recommendedName>
</protein>
<evidence type="ECO:0000313" key="4">
    <source>
        <dbReference type="Proteomes" id="UP000075787"/>
    </source>
</evidence>
<sequence length="273" mass="30145">MFFSLSKLVGHLILPVTLVLIMLSAAPLIRWLGLRRLARFCGTVGGLALIVMLFTPLDDWLLSPLEDRFPRMERQAVVDGDFAGIIVLGGAEDGRLTRAHGQPAVGSGAERFIEAAILSRLRPDLPVVFTGGSGFYSDPEASGGPVAEALLRDLGVPADRLTVESRSRDTWENATFSRPLVGDVAGRPWVLITSAYHMPRSYGVFTAAGWNVRPYPVDYNTAGPIWGWNDYRFVDRLWQIHTAAREWLGLLAYRLTGRLDDIFPAPVVRPAFE</sequence>
<comment type="caution">
    <text evidence="3">The sequence shown here is derived from an EMBL/GenBank/DDBJ whole genome shotgun (WGS) entry which is preliminary data.</text>
</comment>
<dbReference type="InterPro" id="IPR051599">
    <property type="entry name" value="Cell_Envelope_Assoc"/>
</dbReference>
<feature type="transmembrane region" description="Helical" evidence="1">
    <location>
        <begin position="12"/>
        <end position="33"/>
    </location>
</feature>
<keyword evidence="1" id="KW-1133">Transmembrane helix</keyword>
<keyword evidence="1" id="KW-0812">Transmembrane</keyword>
<dbReference type="GO" id="GO:0005886">
    <property type="term" value="C:plasma membrane"/>
    <property type="evidence" value="ECO:0007669"/>
    <property type="project" value="TreeGrafter"/>
</dbReference>
<accession>A0A161R561</accession>
<dbReference type="CDD" id="cd06259">
    <property type="entry name" value="YdcF-like"/>
    <property type="match status" value="1"/>
</dbReference>
<dbReference type="PANTHER" id="PTHR30336">
    <property type="entry name" value="INNER MEMBRANE PROTEIN, PROBABLE PERMEASE"/>
    <property type="match status" value="1"/>
</dbReference>
<dbReference type="InterPro" id="IPR014729">
    <property type="entry name" value="Rossmann-like_a/b/a_fold"/>
</dbReference>
<dbReference type="GeneID" id="97242357"/>
<gene>
    <name evidence="3" type="ORF">AUP44_25795</name>
</gene>
<dbReference type="Pfam" id="PF02698">
    <property type="entry name" value="DUF218"/>
    <property type="match status" value="1"/>
</dbReference>
<evidence type="ECO:0000313" key="3">
    <source>
        <dbReference type="EMBL" id="KYO54032.1"/>
    </source>
</evidence>
<dbReference type="Gene3D" id="3.40.50.620">
    <property type="entry name" value="HUPs"/>
    <property type="match status" value="1"/>
</dbReference>
<reference evidence="3 4" key="1">
    <citation type="submission" date="2015-12" db="EMBL/GenBank/DDBJ databases">
        <title>Genome sequence of Tistrella mobilis MCCC 1A02139.</title>
        <authorList>
            <person name="Lu L."/>
            <person name="Lai Q."/>
            <person name="Shao Z."/>
            <person name="Qian P."/>
        </authorList>
    </citation>
    <scope>NUCLEOTIDE SEQUENCE [LARGE SCALE GENOMIC DNA]</scope>
    <source>
        <strain evidence="3 4">MCCC 1A02139</strain>
    </source>
</reference>
<dbReference type="GO" id="GO:0000270">
    <property type="term" value="P:peptidoglycan metabolic process"/>
    <property type="evidence" value="ECO:0007669"/>
    <property type="project" value="TreeGrafter"/>
</dbReference>